<organism evidence="1 2">
    <name type="scientific">Pisum sativum</name>
    <name type="common">Garden pea</name>
    <name type="synonym">Lathyrus oleraceus</name>
    <dbReference type="NCBI Taxonomy" id="3888"/>
    <lineage>
        <taxon>Eukaryota</taxon>
        <taxon>Viridiplantae</taxon>
        <taxon>Streptophyta</taxon>
        <taxon>Embryophyta</taxon>
        <taxon>Tracheophyta</taxon>
        <taxon>Spermatophyta</taxon>
        <taxon>Magnoliopsida</taxon>
        <taxon>eudicotyledons</taxon>
        <taxon>Gunneridae</taxon>
        <taxon>Pentapetalae</taxon>
        <taxon>rosids</taxon>
        <taxon>fabids</taxon>
        <taxon>Fabales</taxon>
        <taxon>Fabaceae</taxon>
        <taxon>Papilionoideae</taxon>
        <taxon>50 kb inversion clade</taxon>
        <taxon>NPAAA clade</taxon>
        <taxon>Hologalegina</taxon>
        <taxon>IRL clade</taxon>
        <taxon>Fabeae</taxon>
        <taxon>Lathyrus</taxon>
    </lineage>
</organism>
<evidence type="ECO:0000313" key="2">
    <source>
        <dbReference type="Proteomes" id="UP001058974"/>
    </source>
</evidence>
<dbReference type="AlphaFoldDB" id="A0A9D4Y061"/>
<dbReference type="Proteomes" id="UP001058974">
    <property type="component" value="Chromosome 3"/>
</dbReference>
<feature type="non-terminal residue" evidence="1">
    <location>
        <position position="184"/>
    </location>
</feature>
<proteinExistence type="predicted"/>
<comment type="caution">
    <text evidence="1">The sequence shown here is derived from an EMBL/GenBank/DDBJ whole genome shotgun (WGS) entry which is preliminary data.</text>
</comment>
<name>A0A9D4Y061_PEA</name>
<sequence length="184" mass="21090">MEELKKLVQTGSLEAYQESFDNLVGRTALTESQKLQCYLGGLQQELCNGVKMFAPRTVLEATRIAKLQERSLDLLQKRLVPANRTQSSWSEKKNTVSNTFDKKVMPQEKKGIVEGSQKSILGKPAYTFQKKLSPKEMDEHRAQNLCFFCHDKFFPGHDCPQRKKMQVFLMEVGEENQLDSIEVD</sequence>
<accession>A0A9D4Y061</accession>
<dbReference type="EMBL" id="JAMSHJ010000003">
    <property type="protein sequence ID" value="KAI5429762.1"/>
    <property type="molecule type" value="Genomic_DNA"/>
</dbReference>
<reference evidence="1 2" key="1">
    <citation type="journal article" date="2022" name="Nat. Genet.">
        <title>Improved pea reference genome and pan-genome highlight genomic features and evolutionary characteristics.</title>
        <authorList>
            <person name="Yang T."/>
            <person name="Liu R."/>
            <person name="Luo Y."/>
            <person name="Hu S."/>
            <person name="Wang D."/>
            <person name="Wang C."/>
            <person name="Pandey M.K."/>
            <person name="Ge S."/>
            <person name="Xu Q."/>
            <person name="Li N."/>
            <person name="Li G."/>
            <person name="Huang Y."/>
            <person name="Saxena R.K."/>
            <person name="Ji Y."/>
            <person name="Li M."/>
            <person name="Yan X."/>
            <person name="He Y."/>
            <person name="Liu Y."/>
            <person name="Wang X."/>
            <person name="Xiang C."/>
            <person name="Varshney R.K."/>
            <person name="Ding H."/>
            <person name="Gao S."/>
            <person name="Zong X."/>
        </authorList>
    </citation>
    <scope>NUCLEOTIDE SEQUENCE [LARGE SCALE GENOMIC DNA]</scope>
    <source>
        <strain evidence="1 2">cv. Zhongwan 6</strain>
    </source>
</reference>
<evidence type="ECO:0008006" key="3">
    <source>
        <dbReference type="Google" id="ProtNLM"/>
    </source>
</evidence>
<evidence type="ECO:0000313" key="1">
    <source>
        <dbReference type="EMBL" id="KAI5429762.1"/>
    </source>
</evidence>
<dbReference type="Gramene" id="Psat03G0437800-T1">
    <property type="protein sequence ID" value="KAI5429762.1"/>
    <property type="gene ID" value="KIW84_034378"/>
</dbReference>
<keyword evidence="2" id="KW-1185">Reference proteome</keyword>
<gene>
    <name evidence="1" type="ORF">KIW84_034378</name>
</gene>
<protein>
    <recommendedName>
        <fullName evidence="3">Retrotransposon gag domain-containing protein</fullName>
    </recommendedName>
</protein>